<gene>
    <name evidence="2" type="ORF">RUM44_006515</name>
</gene>
<name>A0ABR1AIC7_POLSC</name>
<feature type="compositionally biased region" description="Polar residues" evidence="1">
    <location>
        <begin position="20"/>
        <end position="29"/>
    </location>
</feature>
<accession>A0ABR1AIC7</accession>
<organism evidence="2 3">
    <name type="scientific">Polyplax serrata</name>
    <name type="common">Common mouse louse</name>
    <dbReference type="NCBI Taxonomy" id="468196"/>
    <lineage>
        <taxon>Eukaryota</taxon>
        <taxon>Metazoa</taxon>
        <taxon>Ecdysozoa</taxon>
        <taxon>Arthropoda</taxon>
        <taxon>Hexapoda</taxon>
        <taxon>Insecta</taxon>
        <taxon>Pterygota</taxon>
        <taxon>Neoptera</taxon>
        <taxon>Paraneoptera</taxon>
        <taxon>Psocodea</taxon>
        <taxon>Troctomorpha</taxon>
        <taxon>Phthiraptera</taxon>
        <taxon>Anoplura</taxon>
        <taxon>Polyplacidae</taxon>
        <taxon>Polyplax</taxon>
    </lineage>
</organism>
<evidence type="ECO:0000256" key="1">
    <source>
        <dbReference type="SAM" id="MobiDB-lite"/>
    </source>
</evidence>
<evidence type="ECO:0000313" key="2">
    <source>
        <dbReference type="EMBL" id="KAK6620115.1"/>
    </source>
</evidence>
<comment type="caution">
    <text evidence="2">The sequence shown here is derived from an EMBL/GenBank/DDBJ whole genome shotgun (WGS) entry which is preliminary data.</text>
</comment>
<reference evidence="2 3" key="1">
    <citation type="submission" date="2023-09" db="EMBL/GenBank/DDBJ databases">
        <title>Genomes of two closely related lineages of the louse Polyplax serrata with different host specificities.</title>
        <authorList>
            <person name="Martinu J."/>
            <person name="Tarabai H."/>
            <person name="Stefka J."/>
            <person name="Hypsa V."/>
        </authorList>
    </citation>
    <scope>NUCLEOTIDE SEQUENCE [LARGE SCALE GENOMIC DNA]</scope>
    <source>
        <strain evidence="2">98ZLc_SE</strain>
    </source>
</reference>
<evidence type="ECO:0000313" key="3">
    <source>
        <dbReference type="Proteomes" id="UP001359485"/>
    </source>
</evidence>
<feature type="compositionally biased region" description="Basic and acidic residues" evidence="1">
    <location>
        <begin position="1"/>
        <end position="17"/>
    </location>
</feature>
<keyword evidence="3" id="KW-1185">Reference proteome</keyword>
<dbReference type="EMBL" id="JAWJWF010000048">
    <property type="protein sequence ID" value="KAK6620115.1"/>
    <property type="molecule type" value="Genomic_DNA"/>
</dbReference>
<sequence>MQYNRTEKPPEMEEGDRGTFGTTETNSGTHPGDNSCDTQNYIKIHEEIRTKSITEWIRLGLRSVIASLTPPRYEPGEEVLGHNTKCTGVGFFFRFPLTGPRGQVD</sequence>
<protein>
    <submittedName>
        <fullName evidence="2">Uncharacterized protein</fullName>
    </submittedName>
</protein>
<feature type="region of interest" description="Disordered" evidence="1">
    <location>
        <begin position="1"/>
        <end position="38"/>
    </location>
</feature>
<dbReference type="Proteomes" id="UP001359485">
    <property type="component" value="Unassembled WGS sequence"/>
</dbReference>
<proteinExistence type="predicted"/>